<dbReference type="AlphaFoldDB" id="A0A7J9EBJ0"/>
<evidence type="ECO:0000313" key="2">
    <source>
        <dbReference type="Proteomes" id="UP000593568"/>
    </source>
</evidence>
<gene>
    <name evidence="1" type="ORF">Gotri_018806</name>
</gene>
<proteinExistence type="predicted"/>
<reference evidence="1 2" key="1">
    <citation type="journal article" date="2019" name="Genome Biol. Evol.">
        <title>Insights into the evolution of the New World diploid cottons (Gossypium, subgenus Houzingenia) based on genome sequencing.</title>
        <authorList>
            <person name="Grover C.E."/>
            <person name="Arick M.A. 2nd"/>
            <person name="Thrash A."/>
            <person name="Conover J.L."/>
            <person name="Sanders W.S."/>
            <person name="Peterson D.G."/>
            <person name="Frelichowski J.E."/>
            <person name="Scheffler J.A."/>
            <person name="Scheffler B.E."/>
            <person name="Wendel J.F."/>
        </authorList>
    </citation>
    <scope>NUCLEOTIDE SEQUENCE [LARGE SCALE GENOMIC DNA]</scope>
    <source>
        <strain evidence="1">8</strain>
        <tissue evidence="1">Leaf</tissue>
    </source>
</reference>
<keyword evidence="2" id="KW-1185">Reference proteome</keyword>
<organism evidence="1 2">
    <name type="scientific">Gossypium trilobum</name>
    <dbReference type="NCBI Taxonomy" id="34281"/>
    <lineage>
        <taxon>Eukaryota</taxon>
        <taxon>Viridiplantae</taxon>
        <taxon>Streptophyta</taxon>
        <taxon>Embryophyta</taxon>
        <taxon>Tracheophyta</taxon>
        <taxon>Spermatophyta</taxon>
        <taxon>Magnoliopsida</taxon>
        <taxon>eudicotyledons</taxon>
        <taxon>Gunneridae</taxon>
        <taxon>Pentapetalae</taxon>
        <taxon>rosids</taxon>
        <taxon>malvids</taxon>
        <taxon>Malvales</taxon>
        <taxon>Malvaceae</taxon>
        <taxon>Malvoideae</taxon>
        <taxon>Gossypium</taxon>
    </lineage>
</organism>
<sequence length="19" mass="2223">MWVGSDIYSNFSMSWISIV</sequence>
<dbReference type="Proteomes" id="UP000593568">
    <property type="component" value="Unassembled WGS sequence"/>
</dbReference>
<comment type="caution">
    <text evidence="1">The sequence shown here is derived from an EMBL/GenBank/DDBJ whole genome shotgun (WGS) entry which is preliminary data.</text>
</comment>
<name>A0A7J9EBJ0_9ROSI</name>
<evidence type="ECO:0000313" key="1">
    <source>
        <dbReference type="EMBL" id="MBA0770134.1"/>
    </source>
</evidence>
<protein>
    <submittedName>
        <fullName evidence="1">Uncharacterized protein</fullName>
    </submittedName>
</protein>
<accession>A0A7J9EBJ0</accession>
<dbReference type="EMBL" id="JABEZW010000007">
    <property type="protein sequence ID" value="MBA0770134.1"/>
    <property type="molecule type" value="Genomic_DNA"/>
</dbReference>